<evidence type="ECO:0000313" key="2">
    <source>
        <dbReference type="Proteomes" id="UP000814033"/>
    </source>
</evidence>
<accession>A0ACB8RX46</accession>
<name>A0ACB8RX46_9AGAM</name>
<evidence type="ECO:0000313" key="1">
    <source>
        <dbReference type="EMBL" id="KAI0048382.1"/>
    </source>
</evidence>
<dbReference type="EMBL" id="MU275887">
    <property type="protein sequence ID" value="KAI0048382.1"/>
    <property type="molecule type" value="Genomic_DNA"/>
</dbReference>
<proteinExistence type="predicted"/>
<protein>
    <submittedName>
        <fullName evidence="1">Uncharacterized protein</fullName>
    </submittedName>
</protein>
<gene>
    <name evidence="1" type="ORF">FA95DRAFT_1558027</name>
</gene>
<comment type="caution">
    <text evidence="1">The sequence shown here is derived from an EMBL/GenBank/DDBJ whole genome shotgun (WGS) entry which is preliminary data.</text>
</comment>
<keyword evidence="2" id="KW-1185">Reference proteome</keyword>
<dbReference type="Proteomes" id="UP000814033">
    <property type="component" value="Unassembled WGS sequence"/>
</dbReference>
<sequence>MSLIATHFSLPLPAPTASAQADDGFSSLFVPVGLIFNGCLYLLWFLLAFLWIVFWILAFIGIVVVVLAAVCWVVEWLWDTMQAWGRGRERAAAAERSPSSRSQTKSYFKSSTGTRGGGVASKEEGDSESLWNRSAGALSDAEEGLRDDRTVGGLGSKGAGKK</sequence>
<organism evidence="1 2">
    <name type="scientific">Auriscalpium vulgare</name>
    <dbReference type="NCBI Taxonomy" id="40419"/>
    <lineage>
        <taxon>Eukaryota</taxon>
        <taxon>Fungi</taxon>
        <taxon>Dikarya</taxon>
        <taxon>Basidiomycota</taxon>
        <taxon>Agaricomycotina</taxon>
        <taxon>Agaricomycetes</taxon>
        <taxon>Russulales</taxon>
        <taxon>Auriscalpiaceae</taxon>
        <taxon>Auriscalpium</taxon>
    </lineage>
</organism>
<reference evidence="1" key="2">
    <citation type="journal article" date="2022" name="New Phytol.">
        <title>Evolutionary transition to the ectomycorrhizal habit in the genomes of a hyperdiverse lineage of mushroom-forming fungi.</title>
        <authorList>
            <person name="Looney B."/>
            <person name="Miyauchi S."/>
            <person name="Morin E."/>
            <person name="Drula E."/>
            <person name="Courty P.E."/>
            <person name="Kohler A."/>
            <person name="Kuo A."/>
            <person name="LaButti K."/>
            <person name="Pangilinan J."/>
            <person name="Lipzen A."/>
            <person name="Riley R."/>
            <person name="Andreopoulos W."/>
            <person name="He G."/>
            <person name="Johnson J."/>
            <person name="Nolan M."/>
            <person name="Tritt A."/>
            <person name="Barry K.W."/>
            <person name="Grigoriev I.V."/>
            <person name="Nagy L.G."/>
            <person name="Hibbett D."/>
            <person name="Henrissat B."/>
            <person name="Matheny P.B."/>
            <person name="Labbe J."/>
            <person name="Martin F.M."/>
        </authorList>
    </citation>
    <scope>NUCLEOTIDE SEQUENCE</scope>
    <source>
        <strain evidence="1">FP105234-sp</strain>
    </source>
</reference>
<reference evidence="1" key="1">
    <citation type="submission" date="2021-02" db="EMBL/GenBank/DDBJ databases">
        <authorList>
            <consortium name="DOE Joint Genome Institute"/>
            <person name="Ahrendt S."/>
            <person name="Looney B.P."/>
            <person name="Miyauchi S."/>
            <person name="Morin E."/>
            <person name="Drula E."/>
            <person name="Courty P.E."/>
            <person name="Chicoki N."/>
            <person name="Fauchery L."/>
            <person name="Kohler A."/>
            <person name="Kuo A."/>
            <person name="Labutti K."/>
            <person name="Pangilinan J."/>
            <person name="Lipzen A."/>
            <person name="Riley R."/>
            <person name="Andreopoulos W."/>
            <person name="He G."/>
            <person name="Johnson J."/>
            <person name="Barry K.W."/>
            <person name="Grigoriev I.V."/>
            <person name="Nagy L."/>
            <person name="Hibbett D."/>
            <person name="Henrissat B."/>
            <person name="Matheny P.B."/>
            <person name="Labbe J."/>
            <person name="Martin F."/>
        </authorList>
    </citation>
    <scope>NUCLEOTIDE SEQUENCE</scope>
    <source>
        <strain evidence="1">FP105234-sp</strain>
    </source>
</reference>